<organism evidence="1">
    <name type="scientific">Octopus bimaculoides</name>
    <name type="common">California two-spotted octopus</name>
    <dbReference type="NCBI Taxonomy" id="37653"/>
    <lineage>
        <taxon>Eukaryota</taxon>
        <taxon>Metazoa</taxon>
        <taxon>Spiralia</taxon>
        <taxon>Lophotrochozoa</taxon>
        <taxon>Mollusca</taxon>
        <taxon>Cephalopoda</taxon>
        <taxon>Coleoidea</taxon>
        <taxon>Octopodiformes</taxon>
        <taxon>Octopoda</taxon>
        <taxon>Incirrata</taxon>
        <taxon>Octopodidae</taxon>
        <taxon>Octopus</taxon>
    </lineage>
</organism>
<accession>A0A0L8HCL5</accession>
<dbReference type="AlphaFoldDB" id="A0A0L8HCL5"/>
<name>A0A0L8HCL5_OCTBM</name>
<feature type="non-terminal residue" evidence="1">
    <location>
        <position position="1"/>
    </location>
</feature>
<proteinExistence type="predicted"/>
<evidence type="ECO:0000313" key="1">
    <source>
        <dbReference type="EMBL" id="KOF87041.1"/>
    </source>
</evidence>
<sequence length="108" mass="12071">DNGYPSSRVAFTTLAIRITDADDQGPAFVYPRCPLANNFCITPAYIAYVKSNNTGTLHVYPGSIQAEDKDIVKNNILYSIIEGFLDWPYMAVILSRYFPLYVTGHALM</sequence>
<protein>
    <recommendedName>
        <fullName evidence="2">Cadherin domain-containing protein</fullName>
    </recommendedName>
</protein>
<dbReference type="EMBL" id="KQ418504">
    <property type="protein sequence ID" value="KOF87041.1"/>
    <property type="molecule type" value="Genomic_DNA"/>
</dbReference>
<reference evidence="1" key="1">
    <citation type="submission" date="2015-07" db="EMBL/GenBank/DDBJ databases">
        <title>MeaNS - Measles Nucleotide Surveillance Program.</title>
        <authorList>
            <person name="Tran T."/>
            <person name="Druce J."/>
        </authorList>
    </citation>
    <scope>NUCLEOTIDE SEQUENCE</scope>
    <source>
        <strain evidence="1">UCB-OBI-ISO-001</strain>
        <tissue evidence="1">Gonad</tissue>
    </source>
</reference>
<gene>
    <name evidence="1" type="ORF">OCBIM_22017518mg</name>
</gene>
<evidence type="ECO:0008006" key="2">
    <source>
        <dbReference type="Google" id="ProtNLM"/>
    </source>
</evidence>